<feature type="transmembrane region" description="Helical" evidence="1">
    <location>
        <begin position="12"/>
        <end position="37"/>
    </location>
</feature>
<gene>
    <name evidence="3" type="ORF">TCNE_LOCUS18076</name>
</gene>
<organism evidence="4 5">
    <name type="scientific">Toxocara canis</name>
    <name type="common">Canine roundworm</name>
    <dbReference type="NCBI Taxonomy" id="6265"/>
    <lineage>
        <taxon>Eukaryota</taxon>
        <taxon>Metazoa</taxon>
        <taxon>Ecdysozoa</taxon>
        <taxon>Nematoda</taxon>
        <taxon>Chromadorea</taxon>
        <taxon>Rhabditida</taxon>
        <taxon>Spirurina</taxon>
        <taxon>Ascaridomorpha</taxon>
        <taxon>Ascaridoidea</taxon>
        <taxon>Toxocaridae</taxon>
        <taxon>Toxocara</taxon>
    </lineage>
</organism>
<dbReference type="GO" id="GO:0005230">
    <property type="term" value="F:extracellular ligand-gated monoatomic ion channel activity"/>
    <property type="evidence" value="ECO:0007669"/>
    <property type="project" value="InterPro"/>
</dbReference>
<dbReference type="GO" id="GO:0016020">
    <property type="term" value="C:membrane"/>
    <property type="evidence" value="ECO:0007669"/>
    <property type="project" value="InterPro"/>
</dbReference>
<dbReference type="Pfam" id="PF02931">
    <property type="entry name" value="Neur_chan_LBD"/>
    <property type="match status" value="1"/>
</dbReference>
<evidence type="ECO:0000256" key="1">
    <source>
        <dbReference type="SAM" id="Phobius"/>
    </source>
</evidence>
<dbReference type="WBParaSite" id="TCNE_0001808001-mRNA-1">
    <property type="protein sequence ID" value="TCNE_0001808001-mRNA-1"/>
    <property type="gene ID" value="TCNE_0001808001"/>
</dbReference>
<reference evidence="3 4" key="2">
    <citation type="submission" date="2018-11" db="EMBL/GenBank/DDBJ databases">
        <authorList>
            <consortium name="Pathogen Informatics"/>
        </authorList>
    </citation>
    <scope>NUCLEOTIDE SEQUENCE [LARGE SCALE GENOMIC DNA]</scope>
</reference>
<keyword evidence="1" id="KW-0472">Membrane</keyword>
<dbReference type="SUPFAM" id="SSF63712">
    <property type="entry name" value="Nicotinic receptor ligand binding domain-like"/>
    <property type="match status" value="1"/>
</dbReference>
<dbReference type="InterPro" id="IPR006202">
    <property type="entry name" value="Neur_chan_lig-bd"/>
</dbReference>
<dbReference type="InterPro" id="IPR036734">
    <property type="entry name" value="Neur_chan_lig-bd_sf"/>
</dbReference>
<evidence type="ECO:0000313" key="5">
    <source>
        <dbReference type="WBParaSite" id="TCNE_0001808001-mRNA-1"/>
    </source>
</evidence>
<dbReference type="Gene3D" id="2.70.170.10">
    <property type="entry name" value="Neurotransmitter-gated ion-channel ligand-binding domain"/>
    <property type="match status" value="1"/>
</dbReference>
<evidence type="ECO:0000313" key="3">
    <source>
        <dbReference type="EMBL" id="VDM49397.1"/>
    </source>
</evidence>
<reference evidence="5" key="1">
    <citation type="submission" date="2016-06" db="UniProtKB">
        <authorList>
            <consortium name="WormBaseParasite"/>
        </authorList>
    </citation>
    <scope>IDENTIFICATION</scope>
</reference>
<dbReference type="AlphaFoldDB" id="A0A183VBF6"/>
<evidence type="ECO:0000259" key="2">
    <source>
        <dbReference type="Pfam" id="PF02931"/>
    </source>
</evidence>
<feature type="domain" description="Neurotransmitter-gated ion-channel ligand-binding" evidence="2">
    <location>
        <begin position="134"/>
        <end position="181"/>
    </location>
</feature>
<dbReference type="Proteomes" id="UP000050794">
    <property type="component" value="Unassembled WGS sequence"/>
</dbReference>
<feature type="transmembrane region" description="Helical" evidence="1">
    <location>
        <begin position="43"/>
        <end position="65"/>
    </location>
</feature>
<keyword evidence="1" id="KW-1133">Transmembrane helix</keyword>
<keyword evidence="1" id="KW-0812">Transmembrane</keyword>
<proteinExistence type="predicted"/>
<keyword evidence="4" id="KW-1185">Reference proteome</keyword>
<dbReference type="EMBL" id="UYWY01025099">
    <property type="protein sequence ID" value="VDM49397.1"/>
    <property type="molecule type" value="Genomic_DNA"/>
</dbReference>
<evidence type="ECO:0000313" key="4">
    <source>
        <dbReference type="Proteomes" id="UP000050794"/>
    </source>
</evidence>
<sequence>MHLAKNGSNCFFSFSFYSLIMCHIFILSVSLLIHYAIADEYGYVVYRLKFFAAITKKLSLIIFFLREMRHISMYTISFMGFKWCAYGCLQFATASAHLFSMGDGVAKNAEIALSANIASVCREYPKFNTTVISDILNRLTDKSTYDKRLRPKYGAEPVDVGITIHVSSISAVSEVDMVCEFFFVHLIFYFCHES</sequence>
<name>A0A183VBF6_TOXCA</name>
<protein>
    <submittedName>
        <fullName evidence="5">Neur_chan_LBD domain-containing protein</fullName>
    </submittedName>
</protein>
<accession>A0A183VBF6</accession>